<proteinExistence type="predicted"/>
<name>A0A811N2T6_9POAL</name>
<dbReference type="PANTHER" id="PTHR36323">
    <property type="entry name" value="MYOTUBULARIN-LIKE PROTEIN"/>
    <property type="match status" value="1"/>
</dbReference>
<feature type="region of interest" description="Disordered" evidence="1">
    <location>
        <begin position="48"/>
        <end position="109"/>
    </location>
</feature>
<dbReference type="OrthoDB" id="640777at2759"/>
<dbReference type="EMBL" id="CAJGYO010000002">
    <property type="protein sequence ID" value="CAD6214159.1"/>
    <property type="molecule type" value="Genomic_DNA"/>
</dbReference>
<gene>
    <name evidence="2" type="ORF">NCGR_LOCUS9610</name>
</gene>
<evidence type="ECO:0000256" key="1">
    <source>
        <dbReference type="SAM" id="MobiDB-lite"/>
    </source>
</evidence>
<evidence type="ECO:0000313" key="3">
    <source>
        <dbReference type="Proteomes" id="UP000604825"/>
    </source>
</evidence>
<evidence type="ECO:0000313" key="2">
    <source>
        <dbReference type="EMBL" id="CAD6214159.1"/>
    </source>
</evidence>
<sequence>MAAVVQHQHHVKALTPTWFLANVTPPPAPREGGKKALPAAYSPLLLSPAGWQRAQDEKKKDESERDGGLPASPRITCMGQVKGRRRRSRGCSSARGPALPPRDSRYRSAGAGGKVANLVLGLFGMRRNARTSRACAKVRDVPRAGTASAPGSTRGVRRVVAVAAVGVFDPPLPMVRRPATDDNAPSLWERRRGGRALEGLQLMT</sequence>
<dbReference type="PANTHER" id="PTHR36323:SF1">
    <property type="entry name" value="MYOTUBULARIN-LIKE PROTEIN"/>
    <property type="match status" value="1"/>
</dbReference>
<reference evidence="2" key="1">
    <citation type="submission" date="2020-10" db="EMBL/GenBank/DDBJ databases">
        <authorList>
            <person name="Han B."/>
            <person name="Lu T."/>
            <person name="Zhao Q."/>
            <person name="Huang X."/>
            <person name="Zhao Y."/>
        </authorList>
    </citation>
    <scope>NUCLEOTIDE SEQUENCE</scope>
</reference>
<protein>
    <submittedName>
        <fullName evidence="2">Uncharacterized protein</fullName>
    </submittedName>
</protein>
<accession>A0A811N2T6</accession>
<dbReference type="Proteomes" id="UP000604825">
    <property type="component" value="Unassembled WGS sequence"/>
</dbReference>
<dbReference type="AlphaFoldDB" id="A0A811N2T6"/>
<organism evidence="2 3">
    <name type="scientific">Miscanthus lutarioriparius</name>
    <dbReference type="NCBI Taxonomy" id="422564"/>
    <lineage>
        <taxon>Eukaryota</taxon>
        <taxon>Viridiplantae</taxon>
        <taxon>Streptophyta</taxon>
        <taxon>Embryophyta</taxon>
        <taxon>Tracheophyta</taxon>
        <taxon>Spermatophyta</taxon>
        <taxon>Magnoliopsida</taxon>
        <taxon>Liliopsida</taxon>
        <taxon>Poales</taxon>
        <taxon>Poaceae</taxon>
        <taxon>PACMAD clade</taxon>
        <taxon>Panicoideae</taxon>
        <taxon>Andropogonodae</taxon>
        <taxon>Andropogoneae</taxon>
        <taxon>Saccharinae</taxon>
        <taxon>Miscanthus</taxon>
    </lineage>
</organism>
<comment type="caution">
    <text evidence="2">The sequence shown here is derived from an EMBL/GenBank/DDBJ whole genome shotgun (WGS) entry which is preliminary data.</text>
</comment>
<keyword evidence="3" id="KW-1185">Reference proteome</keyword>
<feature type="compositionally biased region" description="Basic and acidic residues" evidence="1">
    <location>
        <begin position="54"/>
        <end position="67"/>
    </location>
</feature>